<dbReference type="AlphaFoldDB" id="A0A0J1BBG5"/>
<proteinExistence type="predicted"/>
<sequence>MTMCLRSQPPGDQANHSQAISDSPQLTSHSPQPCMHLHVIIDPLHPSRHHAAPATPLRQPSLYWP</sequence>
<dbReference type="GeneID" id="28982723"/>
<protein>
    <submittedName>
        <fullName evidence="2">Uncharacterized protein</fullName>
    </submittedName>
</protein>
<name>A0A0J1BBG5_9TREE</name>
<evidence type="ECO:0000256" key="1">
    <source>
        <dbReference type="SAM" id="MobiDB-lite"/>
    </source>
</evidence>
<feature type="region of interest" description="Disordered" evidence="1">
    <location>
        <begin position="1"/>
        <end position="34"/>
    </location>
</feature>
<feature type="compositionally biased region" description="Polar residues" evidence="1">
    <location>
        <begin position="14"/>
        <end position="31"/>
    </location>
</feature>
<reference evidence="2 3" key="1">
    <citation type="submission" date="2015-03" db="EMBL/GenBank/DDBJ databases">
        <title>Genomics and transcriptomics of the oil-accumulating basidiomycete yeast T. oleaginosus allow insights into substrate utilization and the diverse evolutionary trajectories of mating systems in fungi.</title>
        <authorList>
            <consortium name="DOE Joint Genome Institute"/>
            <person name="Kourist R."/>
            <person name="Kracht O."/>
            <person name="Bracharz F."/>
            <person name="Lipzen A."/>
            <person name="Nolan M."/>
            <person name="Ohm R."/>
            <person name="Grigoriev I."/>
            <person name="Sun S."/>
            <person name="Heitman J."/>
            <person name="Bruck T."/>
            <person name="Nowrousian M."/>
        </authorList>
    </citation>
    <scope>NUCLEOTIDE SEQUENCE [LARGE SCALE GENOMIC DNA]</scope>
    <source>
        <strain evidence="2 3">IBC0246</strain>
    </source>
</reference>
<gene>
    <name evidence="2" type="ORF">CC85DRAFT_282819</name>
</gene>
<organism evidence="2 3">
    <name type="scientific">Cutaneotrichosporon oleaginosum</name>
    <dbReference type="NCBI Taxonomy" id="879819"/>
    <lineage>
        <taxon>Eukaryota</taxon>
        <taxon>Fungi</taxon>
        <taxon>Dikarya</taxon>
        <taxon>Basidiomycota</taxon>
        <taxon>Agaricomycotina</taxon>
        <taxon>Tremellomycetes</taxon>
        <taxon>Trichosporonales</taxon>
        <taxon>Trichosporonaceae</taxon>
        <taxon>Cutaneotrichosporon</taxon>
    </lineage>
</organism>
<evidence type="ECO:0000313" key="3">
    <source>
        <dbReference type="Proteomes" id="UP000053611"/>
    </source>
</evidence>
<dbReference type="RefSeq" id="XP_018281825.1">
    <property type="nucleotide sequence ID" value="XM_018422120.1"/>
</dbReference>
<accession>A0A0J1BBG5</accession>
<dbReference type="Proteomes" id="UP000053611">
    <property type="component" value="Unassembled WGS sequence"/>
</dbReference>
<dbReference type="EMBL" id="KQ087182">
    <property type="protein sequence ID" value="KLT45334.1"/>
    <property type="molecule type" value="Genomic_DNA"/>
</dbReference>
<evidence type="ECO:0000313" key="2">
    <source>
        <dbReference type="EMBL" id="KLT45334.1"/>
    </source>
</evidence>
<keyword evidence="3" id="KW-1185">Reference proteome</keyword>